<protein>
    <submittedName>
        <fullName evidence="1">Uncharacterized protein</fullName>
    </submittedName>
</protein>
<reference evidence="1 2" key="1">
    <citation type="journal article" date="2016" name="Sci. Rep.">
        <title>Penicillium arizonense, a new, genome sequenced fungal species, reveals a high chemical diversity in secreted metabolites.</title>
        <authorList>
            <person name="Grijseels S."/>
            <person name="Nielsen J.C."/>
            <person name="Randelovic M."/>
            <person name="Nielsen J."/>
            <person name="Nielsen K.F."/>
            <person name="Workman M."/>
            <person name="Frisvad J.C."/>
        </authorList>
    </citation>
    <scope>NUCLEOTIDE SEQUENCE [LARGE SCALE GENOMIC DNA]</scope>
    <source>
        <strain evidence="1 2">CBS 141311</strain>
    </source>
</reference>
<dbReference type="EMBL" id="LXJU01000010">
    <property type="protein sequence ID" value="OGE52344.1"/>
    <property type="molecule type" value="Genomic_DNA"/>
</dbReference>
<evidence type="ECO:0000313" key="2">
    <source>
        <dbReference type="Proteomes" id="UP000177622"/>
    </source>
</evidence>
<comment type="caution">
    <text evidence="1">The sequence shown here is derived from an EMBL/GenBank/DDBJ whole genome shotgun (WGS) entry which is preliminary data.</text>
</comment>
<dbReference type="RefSeq" id="XP_022487786.1">
    <property type="nucleotide sequence ID" value="XM_022632323.1"/>
</dbReference>
<keyword evidence="2" id="KW-1185">Reference proteome</keyword>
<proteinExistence type="predicted"/>
<dbReference type="OrthoDB" id="10021397at2759"/>
<name>A0A1F5LGK4_PENAI</name>
<organism evidence="1 2">
    <name type="scientific">Penicillium arizonense</name>
    <dbReference type="NCBI Taxonomy" id="1835702"/>
    <lineage>
        <taxon>Eukaryota</taxon>
        <taxon>Fungi</taxon>
        <taxon>Dikarya</taxon>
        <taxon>Ascomycota</taxon>
        <taxon>Pezizomycotina</taxon>
        <taxon>Eurotiomycetes</taxon>
        <taxon>Eurotiomycetidae</taxon>
        <taxon>Eurotiales</taxon>
        <taxon>Aspergillaceae</taxon>
        <taxon>Penicillium</taxon>
    </lineage>
</organism>
<dbReference type="Proteomes" id="UP000177622">
    <property type="component" value="Unassembled WGS sequence"/>
</dbReference>
<sequence length="31" mass="3366">MFLVSLDMTIVATAIPKITDDYTALQNPGLL</sequence>
<accession>A0A1F5LGK4</accession>
<dbReference type="GeneID" id="34577057"/>
<evidence type="ECO:0000313" key="1">
    <source>
        <dbReference type="EMBL" id="OGE52344.1"/>
    </source>
</evidence>
<gene>
    <name evidence="1" type="ORF">PENARI_c010G08102</name>
</gene>
<dbReference type="AlphaFoldDB" id="A0A1F5LGK4"/>